<proteinExistence type="predicted"/>
<dbReference type="PATRIC" id="fig|1300341.3.peg.2274"/>
<keyword evidence="3" id="KW-0326">Glycosidase</keyword>
<dbReference type="AlphaFoldDB" id="A0A0P7AIJ1"/>
<dbReference type="InterPro" id="IPR002925">
    <property type="entry name" value="Dienelactn_hydro"/>
</dbReference>
<evidence type="ECO:0000313" key="4">
    <source>
        <dbReference type="Proteomes" id="UP000050280"/>
    </source>
</evidence>
<evidence type="ECO:0000256" key="1">
    <source>
        <dbReference type="ARBA" id="ARBA00022801"/>
    </source>
</evidence>
<dbReference type="STRING" id="1300341.I595_2097"/>
<organism evidence="3 4">
    <name type="scientific">Croceitalea dokdonensis DOKDO 023</name>
    <dbReference type="NCBI Taxonomy" id="1300341"/>
    <lineage>
        <taxon>Bacteria</taxon>
        <taxon>Pseudomonadati</taxon>
        <taxon>Bacteroidota</taxon>
        <taxon>Flavobacteriia</taxon>
        <taxon>Flavobacteriales</taxon>
        <taxon>Flavobacteriaceae</taxon>
        <taxon>Croceitalea</taxon>
    </lineage>
</organism>
<dbReference type="PANTHER" id="PTHR48081">
    <property type="entry name" value="AB HYDROLASE SUPERFAMILY PROTEIN C4A8.06C"/>
    <property type="match status" value="1"/>
</dbReference>
<feature type="domain" description="Dienelactone hydrolase" evidence="2">
    <location>
        <begin position="73"/>
        <end position="248"/>
    </location>
</feature>
<dbReference type="Proteomes" id="UP000050280">
    <property type="component" value="Unassembled WGS sequence"/>
</dbReference>
<gene>
    <name evidence="3" type="ORF">I595_2097</name>
</gene>
<name>A0A0P7AIJ1_9FLAO</name>
<comment type="caution">
    <text evidence="3">The sequence shown here is derived from an EMBL/GenBank/DDBJ whole genome shotgun (WGS) entry which is preliminary data.</text>
</comment>
<dbReference type="InterPro" id="IPR050300">
    <property type="entry name" value="GDXG_lipolytic_enzyme"/>
</dbReference>
<accession>A0A0P7AIJ1</accession>
<sequence length="273" mass="30128">MIELPHEPIEGVTWIHKEKSYYSDIWQTDVVTNVSNPSMQVFQPEASIRTGTAVIIAPGGALYAHSINSEGNWVAEWLVKKGITAFVLKYRLVPTGKDGVAEISKIWAEHPEKMEAQVAKILPFSVQDGLNAVAHVRENADLYDIQPDKIGFMGFSAGGAVTMGVSYRYNATNRPDFIVPIYTWTSALPVQPIKSNAPPALIICATDDPLGLAKGSIAIYNSYLKMEKTVGLHMYAKGGHGFGMRKQNLPADSWIERFYEWAVAESLIKTSLK</sequence>
<evidence type="ECO:0000313" key="3">
    <source>
        <dbReference type="EMBL" id="KPM31603.1"/>
    </source>
</evidence>
<keyword evidence="3" id="KW-0858">Xylan degradation</keyword>
<protein>
    <submittedName>
        <fullName evidence="3">Putative xylanase</fullName>
    </submittedName>
</protein>
<keyword evidence="3" id="KW-0119">Carbohydrate metabolism</keyword>
<dbReference type="Gene3D" id="3.40.50.1820">
    <property type="entry name" value="alpha/beta hydrolase"/>
    <property type="match status" value="1"/>
</dbReference>
<keyword evidence="4" id="KW-1185">Reference proteome</keyword>
<dbReference type="GO" id="GO:0045493">
    <property type="term" value="P:xylan catabolic process"/>
    <property type="evidence" value="ECO:0007669"/>
    <property type="project" value="UniProtKB-KW"/>
</dbReference>
<reference evidence="3 4" key="1">
    <citation type="submission" date="2015-09" db="EMBL/GenBank/DDBJ databases">
        <title>Genome sequence of the marine flavobacterium Croceitalea dokdonensis DOKDO 023 that contains proton- and sodium-pumping rhodopsins.</title>
        <authorList>
            <person name="Kwon S.-K."/>
            <person name="Lee H.K."/>
            <person name="Kwak M.-J."/>
            <person name="Kim J.F."/>
        </authorList>
    </citation>
    <scope>NUCLEOTIDE SEQUENCE [LARGE SCALE GENOMIC DNA]</scope>
    <source>
        <strain evidence="3 4">DOKDO 023</strain>
    </source>
</reference>
<dbReference type="SUPFAM" id="SSF53474">
    <property type="entry name" value="alpha/beta-Hydrolases"/>
    <property type="match status" value="1"/>
</dbReference>
<keyword evidence="3" id="KW-0624">Polysaccharide degradation</keyword>
<dbReference type="PANTHER" id="PTHR48081:SF6">
    <property type="entry name" value="PEPTIDASE S9 PROLYL OLIGOPEPTIDASE CATALYTIC DOMAIN-CONTAINING PROTEIN"/>
    <property type="match status" value="1"/>
</dbReference>
<dbReference type="Pfam" id="PF01738">
    <property type="entry name" value="DLH"/>
    <property type="match status" value="1"/>
</dbReference>
<keyword evidence="1 3" id="KW-0378">Hydrolase</keyword>
<dbReference type="GO" id="GO:0016798">
    <property type="term" value="F:hydrolase activity, acting on glycosyl bonds"/>
    <property type="evidence" value="ECO:0007669"/>
    <property type="project" value="UniProtKB-KW"/>
</dbReference>
<dbReference type="EMBL" id="LDJX01000004">
    <property type="protein sequence ID" value="KPM31603.1"/>
    <property type="molecule type" value="Genomic_DNA"/>
</dbReference>
<dbReference type="InterPro" id="IPR029058">
    <property type="entry name" value="AB_hydrolase_fold"/>
</dbReference>
<evidence type="ECO:0000259" key="2">
    <source>
        <dbReference type="Pfam" id="PF01738"/>
    </source>
</evidence>